<reference evidence="3 4" key="1">
    <citation type="submission" date="2020-08" db="EMBL/GenBank/DDBJ databases">
        <title>A Genomic Blueprint of the Chicken Gut Microbiome.</title>
        <authorList>
            <person name="Gilroy R."/>
            <person name="Ravi A."/>
            <person name="Getino M."/>
            <person name="Pursley I."/>
            <person name="Horton D.L."/>
            <person name="Alikhan N.-F."/>
            <person name="Baker D."/>
            <person name="Gharbi K."/>
            <person name="Hall N."/>
            <person name="Watson M."/>
            <person name="Adriaenssens E.M."/>
            <person name="Foster-Nyarko E."/>
            <person name="Jarju S."/>
            <person name="Secka A."/>
            <person name="Antonio M."/>
            <person name="Oren A."/>
            <person name="Chaudhuri R."/>
            <person name="La Ragione R.M."/>
            <person name="Hildebrand F."/>
            <person name="Pallen M.J."/>
        </authorList>
    </citation>
    <scope>NUCLEOTIDE SEQUENCE [LARGE SCALE GENOMIC DNA]</scope>
    <source>
        <strain evidence="3 4">Sa2CUA10</strain>
    </source>
</reference>
<proteinExistence type="predicted"/>
<protein>
    <submittedName>
        <fullName evidence="3">Flagellar hook-length control protein FliK</fullName>
    </submittedName>
</protein>
<dbReference type="InterPro" id="IPR021136">
    <property type="entry name" value="Flagellar_hook_control-like_C"/>
</dbReference>
<feature type="region of interest" description="Disordered" evidence="1">
    <location>
        <begin position="347"/>
        <end position="376"/>
    </location>
</feature>
<feature type="domain" description="Flagellar hook-length control protein-like C-terminal" evidence="2">
    <location>
        <begin position="272"/>
        <end position="343"/>
    </location>
</feature>
<evidence type="ECO:0000256" key="1">
    <source>
        <dbReference type="SAM" id="MobiDB-lite"/>
    </source>
</evidence>
<dbReference type="Pfam" id="PF02120">
    <property type="entry name" value="Flg_hook"/>
    <property type="match status" value="1"/>
</dbReference>
<organism evidence="3 4">
    <name type="scientific">Fictibacillus norfolkensis</name>
    <dbReference type="NCBI Taxonomy" id="2762233"/>
    <lineage>
        <taxon>Bacteria</taxon>
        <taxon>Bacillati</taxon>
        <taxon>Bacillota</taxon>
        <taxon>Bacilli</taxon>
        <taxon>Bacillales</taxon>
        <taxon>Fictibacillaceae</taxon>
        <taxon>Fictibacillus</taxon>
    </lineage>
</organism>
<comment type="caution">
    <text evidence="3">The sequence shown here is derived from an EMBL/GenBank/DDBJ whole genome shotgun (WGS) entry which is preliminary data.</text>
</comment>
<keyword evidence="3" id="KW-0969">Cilium</keyword>
<dbReference type="EMBL" id="JACSQM010000003">
    <property type="protein sequence ID" value="MBD7964287.1"/>
    <property type="molecule type" value="Genomic_DNA"/>
</dbReference>
<evidence type="ECO:0000259" key="2">
    <source>
        <dbReference type="Pfam" id="PF02120"/>
    </source>
</evidence>
<dbReference type="Gene3D" id="3.30.750.140">
    <property type="match status" value="1"/>
</dbReference>
<dbReference type="Proteomes" id="UP000603641">
    <property type="component" value="Unassembled WGS sequence"/>
</dbReference>
<accession>A0ABR8SLG2</accession>
<name>A0ABR8SLG2_9BACL</name>
<dbReference type="InterPro" id="IPR038610">
    <property type="entry name" value="FliK-like_C_sf"/>
</dbReference>
<evidence type="ECO:0000313" key="4">
    <source>
        <dbReference type="Proteomes" id="UP000603641"/>
    </source>
</evidence>
<sequence>MQIMITQPAVSGIQSSPASGSFQKSISMDSLFSQLLASSAIENEGVTEGIGDMIASILGNIEGLEWSSDLLNNETVQSLLNDLPPEIKEVVEKLLESEIDFSEIAINPSSELKLALLLQLVVNEEAEPFSQKDQKQITDLISRWFPGVKLDQKDSLTKQTEQIFGEIKKLLSESSSNDKNAFLKVFETISAEKKVKSFADQAFQRYVPTTKSIEPNVSASKELQTLQSPLSPLEQWTLKVPVTGGEGQKEQFVREVQQIISRGKLFVTESGFTKMQIRLTPEHLGNIEIQLIQKHGEITAKIIASSQGAKDALDSQLTQLKQAFTSQDIDFEKIDVFLNGDEQTFDFRDENSRGYEDQQQADENMSEDEKSDQLSFDEQLSQLVLNEKV</sequence>
<keyword evidence="3" id="KW-0966">Cell projection</keyword>
<dbReference type="CDD" id="cd17470">
    <property type="entry name" value="T3SS_Flik_C"/>
    <property type="match status" value="1"/>
</dbReference>
<feature type="compositionally biased region" description="Basic and acidic residues" evidence="1">
    <location>
        <begin position="347"/>
        <end position="356"/>
    </location>
</feature>
<gene>
    <name evidence="3" type="ORF">H9648_09500</name>
</gene>
<keyword evidence="4" id="KW-1185">Reference proteome</keyword>
<evidence type="ECO:0000313" key="3">
    <source>
        <dbReference type="EMBL" id="MBD7964287.1"/>
    </source>
</evidence>
<keyword evidence="3" id="KW-0282">Flagellum</keyword>